<evidence type="ECO:0000256" key="5">
    <source>
        <dbReference type="ARBA" id="ARBA00022692"/>
    </source>
</evidence>
<proteinExistence type="inferred from homology"/>
<dbReference type="GO" id="GO:0009279">
    <property type="term" value="C:cell outer membrane"/>
    <property type="evidence" value="ECO:0007669"/>
    <property type="project" value="UniProtKB-SubCell"/>
</dbReference>
<dbReference type="EMBL" id="FZPD01000002">
    <property type="protein sequence ID" value="SNS68966.1"/>
    <property type="molecule type" value="Genomic_DNA"/>
</dbReference>
<evidence type="ECO:0000313" key="9">
    <source>
        <dbReference type="Proteomes" id="UP000198393"/>
    </source>
</evidence>
<evidence type="ECO:0000256" key="1">
    <source>
        <dbReference type="ARBA" id="ARBA00004442"/>
    </source>
</evidence>
<protein>
    <submittedName>
        <fullName evidence="8">Outer membrane protein</fullName>
    </submittedName>
</protein>
<keyword evidence="4" id="KW-1134">Transmembrane beta strand</keyword>
<evidence type="ECO:0000256" key="7">
    <source>
        <dbReference type="ARBA" id="ARBA00023237"/>
    </source>
</evidence>
<dbReference type="Proteomes" id="UP000198393">
    <property type="component" value="Unassembled WGS sequence"/>
</dbReference>
<keyword evidence="5" id="KW-0812">Transmembrane</keyword>
<dbReference type="PANTHER" id="PTHR30026">
    <property type="entry name" value="OUTER MEMBRANE PROTEIN TOLC"/>
    <property type="match status" value="1"/>
</dbReference>
<keyword evidence="9" id="KW-1185">Reference proteome</keyword>
<accession>A0A239GI51</accession>
<reference evidence="8 9" key="1">
    <citation type="submission" date="2017-06" db="EMBL/GenBank/DDBJ databases">
        <authorList>
            <person name="Kim H.J."/>
            <person name="Triplett B.A."/>
        </authorList>
    </citation>
    <scope>NUCLEOTIDE SEQUENCE [LARGE SCALE GENOMIC DNA]</scope>
    <source>
        <strain evidence="8 9">DSM 19307</strain>
    </source>
</reference>
<comment type="subcellular location">
    <subcellularLocation>
        <location evidence="1">Cell outer membrane</location>
    </subcellularLocation>
</comment>
<dbReference type="Gene3D" id="1.20.1600.10">
    <property type="entry name" value="Outer membrane efflux proteins (OEP)"/>
    <property type="match status" value="1"/>
</dbReference>
<dbReference type="InterPro" id="IPR003423">
    <property type="entry name" value="OMP_efflux"/>
</dbReference>
<dbReference type="Pfam" id="PF02321">
    <property type="entry name" value="OEP"/>
    <property type="match status" value="2"/>
</dbReference>
<sequence length="477" mass="53164">MKKLGLITTLAVICSVAFGQEKRVLTLQECIEIAVDNNLNVKRSELNLQTAEVNLMQSQASRYPSLNANGNYGYNWGRGIDPTTNQFIDQRINFNSVGASTNIPVIQGLQVTNSIRQDKLNTQASRKDLEKAENDISLNTANFYLNVIFNKELLDNAQFQLESSQQQLDRTKKLVASGALPLSNELQLESQVATNEVNLINAQNNLDLALLSLKQALLLPPGQEIDVIIPDITIDQAEIENSSIIDLYNQALANMPEIQSAKLRVESSEVGVEVAKGGMYPSLSVSGRMDTRYSDASQQFVPTTDPVTVQVPTDLVTENGDEIFLQQEIADGNFETVSISNQYDNNFSRSLTLNLSIPIFNGFNTRGQIQRSKIAFQQAKINEKEQQNILYQTIESSYRNAVAAAKTYSASQKQVASLEETFRAVENQYNNGAANFTDYQVASNNLFQARTDLSRAKYDFVFKQKVLEFYQGKPLTF</sequence>
<evidence type="ECO:0000256" key="3">
    <source>
        <dbReference type="ARBA" id="ARBA00022448"/>
    </source>
</evidence>
<evidence type="ECO:0000256" key="2">
    <source>
        <dbReference type="ARBA" id="ARBA00007613"/>
    </source>
</evidence>
<dbReference type="SUPFAM" id="SSF56954">
    <property type="entry name" value="Outer membrane efflux proteins (OEP)"/>
    <property type="match status" value="1"/>
</dbReference>
<dbReference type="InterPro" id="IPR051906">
    <property type="entry name" value="TolC-like"/>
</dbReference>
<comment type="similarity">
    <text evidence="2">Belongs to the outer membrane factor (OMF) (TC 1.B.17) family.</text>
</comment>
<keyword evidence="7" id="KW-0998">Cell outer membrane</keyword>
<keyword evidence="6" id="KW-0472">Membrane</keyword>
<dbReference type="AlphaFoldDB" id="A0A239GI51"/>
<organism evidence="8 9">
    <name type="scientific">Ekhidna lutea</name>
    <dbReference type="NCBI Taxonomy" id="447679"/>
    <lineage>
        <taxon>Bacteria</taxon>
        <taxon>Pseudomonadati</taxon>
        <taxon>Bacteroidota</taxon>
        <taxon>Cytophagia</taxon>
        <taxon>Cytophagales</taxon>
        <taxon>Reichenbachiellaceae</taxon>
        <taxon>Ekhidna</taxon>
    </lineage>
</organism>
<gene>
    <name evidence="8" type="ORF">SAMN05421640_0863</name>
</gene>
<dbReference type="PANTHER" id="PTHR30026:SF20">
    <property type="entry name" value="OUTER MEMBRANE PROTEIN TOLC"/>
    <property type="match status" value="1"/>
</dbReference>
<dbReference type="GO" id="GO:0015288">
    <property type="term" value="F:porin activity"/>
    <property type="evidence" value="ECO:0007669"/>
    <property type="project" value="TreeGrafter"/>
</dbReference>
<evidence type="ECO:0000256" key="4">
    <source>
        <dbReference type="ARBA" id="ARBA00022452"/>
    </source>
</evidence>
<dbReference type="GO" id="GO:0015562">
    <property type="term" value="F:efflux transmembrane transporter activity"/>
    <property type="evidence" value="ECO:0007669"/>
    <property type="project" value="InterPro"/>
</dbReference>
<keyword evidence="3" id="KW-0813">Transport</keyword>
<evidence type="ECO:0000256" key="6">
    <source>
        <dbReference type="ARBA" id="ARBA00023136"/>
    </source>
</evidence>
<dbReference type="GO" id="GO:1990281">
    <property type="term" value="C:efflux pump complex"/>
    <property type="evidence" value="ECO:0007669"/>
    <property type="project" value="TreeGrafter"/>
</dbReference>
<evidence type="ECO:0000313" key="8">
    <source>
        <dbReference type="EMBL" id="SNS68966.1"/>
    </source>
</evidence>
<name>A0A239GI51_EKHLU</name>